<evidence type="ECO:0000256" key="1">
    <source>
        <dbReference type="SAM" id="MobiDB-lite"/>
    </source>
</evidence>
<reference evidence="3" key="1">
    <citation type="journal article" date="2019" name="Int. J. Syst. Evol. Microbiol.">
        <title>The Global Catalogue of Microorganisms (GCM) 10K type strain sequencing project: providing services to taxonomists for standard genome sequencing and annotation.</title>
        <authorList>
            <consortium name="The Broad Institute Genomics Platform"/>
            <consortium name="The Broad Institute Genome Sequencing Center for Infectious Disease"/>
            <person name="Wu L."/>
            <person name="Ma J."/>
        </authorList>
    </citation>
    <scope>NUCLEOTIDE SEQUENCE [LARGE SCALE GENOMIC DNA]</scope>
    <source>
        <strain evidence="3">JCM 16924</strain>
    </source>
</reference>
<dbReference type="EMBL" id="BAAAZX010000020">
    <property type="protein sequence ID" value="GAA4011729.1"/>
    <property type="molecule type" value="Genomic_DNA"/>
</dbReference>
<accession>A0ABP7SHV6</accession>
<comment type="caution">
    <text evidence="2">The sequence shown here is derived from an EMBL/GenBank/DDBJ whole genome shotgun (WGS) entry which is preliminary data.</text>
</comment>
<organism evidence="2 3">
    <name type="scientific">Streptomyces plumbiresistens</name>
    <dbReference type="NCBI Taxonomy" id="511811"/>
    <lineage>
        <taxon>Bacteria</taxon>
        <taxon>Bacillati</taxon>
        <taxon>Actinomycetota</taxon>
        <taxon>Actinomycetes</taxon>
        <taxon>Kitasatosporales</taxon>
        <taxon>Streptomycetaceae</taxon>
        <taxon>Streptomyces</taxon>
    </lineage>
</organism>
<keyword evidence="3" id="KW-1185">Reference proteome</keyword>
<feature type="region of interest" description="Disordered" evidence="1">
    <location>
        <begin position="185"/>
        <end position="204"/>
    </location>
</feature>
<proteinExistence type="predicted"/>
<evidence type="ECO:0000313" key="2">
    <source>
        <dbReference type="EMBL" id="GAA4011729.1"/>
    </source>
</evidence>
<sequence>MAPAKTPPGAPARKDAGMGIRMLHRRTAHARAQAKAHVKTAPPAPPPQVPAFSATASTVRVPTDPATVLGRATAAVPTDLAATLRRATAVGIARIPTGLAAALRQAALHHAALRHAALRHAAASTRRRLDRRERDAVWRHKREASVWRLWVDLGRGYLALGLTLLPRSRPMPTFTVFTAVNEWPIDAPPRRHPNRRTPGPDATP</sequence>
<protein>
    <submittedName>
        <fullName evidence="2">Uncharacterized protein</fullName>
    </submittedName>
</protein>
<evidence type="ECO:0000313" key="3">
    <source>
        <dbReference type="Proteomes" id="UP001500456"/>
    </source>
</evidence>
<gene>
    <name evidence="2" type="ORF">GCM10022232_61710</name>
</gene>
<name>A0ABP7SHV6_9ACTN</name>
<dbReference type="Proteomes" id="UP001500456">
    <property type="component" value="Unassembled WGS sequence"/>
</dbReference>